<reference evidence="3 4" key="1">
    <citation type="submission" date="2019-05" db="EMBL/GenBank/DDBJ databases">
        <title>Emergence of the Ug99 lineage of the wheat stem rust pathogen through somatic hybridization.</title>
        <authorList>
            <person name="Li F."/>
            <person name="Upadhyaya N.M."/>
            <person name="Sperschneider J."/>
            <person name="Matny O."/>
            <person name="Nguyen-Phuc H."/>
            <person name="Mago R."/>
            <person name="Raley C."/>
            <person name="Miller M.E."/>
            <person name="Silverstein K.A.T."/>
            <person name="Henningsen E."/>
            <person name="Hirsch C.D."/>
            <person name="Visser B."/>
            <person name="Pretorius Z.A."/>
            <person name="Steffenson B.J."/>
            <person name="Schwessinger B."/>
            <person name="Dodds P.N."/>
            <person name="Figueroa M."/>
        </authorList>
    </citation>
    <scope>NUCLEOTIDE SEQUENCE [LARGE SCALE GENOMIC DNA]</scope>
    <source>
        <strain evidence="3 4">Ug99</strain>
    </source>
</reference>
<dbReference type="EMBL" id="VDEP01000069">
    <property type="protein sequence ID" value="KAA1134173.1"/>
    <property type="molecule type" value="Genomic_DNA"/>
</dbReference>
<dbReference type="InterPro" id="IPR010920">
    <property type="entry name" value="LSM_dom_sf"/>
</dbReference>
<feature type="region of interest" description="Disordered" evidence="1">
    <location>
        <begin position="39"/>
        <end position="70"/>
    </location>
</feature>
<evidence type="ECO:0000313" key="4">
    <source>
        <dbReference type="Proteomes" id="UP000325313"/>
    </source>
</evidence>
<feature type="domain" description="Lsm14-like N-terminal" evidence="2">
    <location>
        <begin position="1"/>
        <end position="70"/>
    </location>
</feature>
<dbReference type="Proteomes" id="UP000325313">
    <property type="component" value="Unassembled WGS sequence"/>
</dbReference>
<organism evidence="3 4">
    <name type="scientific">Puccinia graminis f. sp. tritici</name>
    <dbReference type="NCBI Taxonomy" id="56615"/>
    <lineage>
        <taxon>Eukaryota</taxon>
        <taxon>Fungi</taxon>
        <taxon>Dikarya</taxon>
        <taxon>Basidiomycota</taxon>
        <taxon>Pucciniomycotina</taxon>
        <taxon>Pucciniomycetes</taxon>
        <taxon>Pucciniales</taxon>
        <taxon>Pucciniaceae</taxon>
        <taxon>Puccinia</taxon>
    </lineage>
</organism>
<gene>
    <name evidence="3" type="ORF">PGTUg99_030959</name>
</gene>
<dbReference type="Gene3D" id="2.30.30.100">
    <property type="match status" value="1"/>
</dbReference>
<dbReference type="GO" id="GO:0000932">
    <property type="term" value="C:P-body"/>
    <property type="evidence" value="ECO:0007669"/>
    <property type="project" value="TreeGrafter"/>
</dbReference>
<evidence type="ECO:0000313" key="3">
    <source>
        <dbReference type="EMBL" id="KAA1134173.1"/>
    </source>
</evidence>
<protein>
    <recommendedName>
        <fullName evidence="2">Lsm14-like N-terminal domain-containing protein</fullName>
    </recommendedName>
</protein>
<dbReference type="PANTHER" id="PTHR13586:SF0">
    <property type="entry name" value="TRAILER HITCH, ISOFORM H"/>
    <property type="match status" value="1"/>
</dbReference>
<dbReference type="PANTHER" id="PTHR13586">
    <property type="entry name" value="SCD6 PROTEIN-RELATED"/>
    <property type="match status" value="1"/>
</dbReference>
<name>A0A5B0SAM0_PUCGR</name>
<dbReference type="InterPro" id="IPR025609">
    <property type="entry name" value="Lsm14-like_N"/>
</dbReference>
<dbReference type="GO" id="GO:0003729">
    <property type="term" value="F:mRNA binding"/>
    <property type="evidence" value="ECO:0007669"/>
    <property type="project" value="TreeGrafter"/>
</dbReference>
<accession>A0A5B0SAM0</accession>
<dbReference type="Pfam" id="PF12701">
    <property type="entry name" value="LSM14"/>
    <property type="match status" value="1"/>
</dbReference>
<dbReference type="AlphaFoldDB" id="A0A5B0SAM0"/>
<comment type="caution">
    <text evidence="3">The sequence shown here is derived from an EMBL/GenBank/DDBJ whole genome shotgun (WGS) entry which is preliminary data.</text>
</comment>
<dbReference type="GO" id="GO:0034063">
    <property type="term" value="P:stress granule assembly"/>
    <property type="evidence" value="ECO:0007669"/>
    <property type="project" value="TreeGrafter"/>
</dbReference>
<dbReference type="GO" id="GO:0033962">
    <property type="term" value="P:P-body assembly"/>
    <property type="evidence" value="ECO:0007669"/>
    <property type="project" value="TreeGrafter"/>
</dbReference>
<evidence type="ECO:0000256" key="1">
    <source>
        <dbReference type="SAM" id="MobiDB-lite"/>
    </source>
</evidence>
<sequence length="70" mass="7723">MAQQYIGSRISLISKSDIRYRGILHSIDPAASTVSLEQVRSMGTEGRKSNPSEEIAPTDQLYEFSSSFSP</sequence>
<dbReference type="SUPFAM" id="SSF50182">
    <property type="entry name" value="Sm-like ribonucleoproteins"/>
    <property type="match status" value="1"/>
</dbReference>
<proteinExistence type="predicted"/>
<dbReference type="SMART" id="SM01271">
    <property type="entry name" value="LSM14"/>
    <property type="match status" value="1"/>
</dbReference>
<evidence type="ECO:0000259" key="2">
    <source>
        <dbReference type="SMART" id="SM01271"/>
    </source>
</evidence>